<dbReference type="PANTHER" id="PTHR32309">
    <property type="entry name" value="TYROSINE-PROTEIN KINASE"/>
    <property type="match status" value="1"/>
</dbReference>
<dbReference type="AlphaFoldDB" id="A0A3D9ZCP3"/>
<feature type="coiled-coil region" evidence="1">
    <location>
        <begin position="179"/>
        <end position="206"/>
    </location>
</feature>
<dbReference type="PROSITE" id="PS50173">
    <property type="entry name" value="UMUC"/>
    <property type="match status" value="1"/>
</dbReference>
<dbReference type="EMBL" id="QUMQ01000001">
    <property type="protein sequence ID" value="REF95186.1"/>
    <property type="molecule type" value="Genomic_DNA"/>
</dbReference>
<feature type="domain" description="UmuC" evidence="4">
    <location>
        <begin position="327"/>
        <end position="399"/>
    </location>
</feature>
<feature type="compositionally biased region" description="Basic and acidic residues" evidence="2">
    <location>
        <begin position="600"/>
        <end position="624"/>
    </location>
</feature>
<feature type="region of interest" description="Disordered" evidence="2">
    <location>
        <begin position="209"/>
        <end position="229"/>
    </location>
</feature>
<evidence type="ECO:0000256" key="1">
    <source>
        <dbReference type="SAM" id="Coils"/>
    </source>
</evidence>
<evidence type="ECO:0000259" key="4">
    <source>
        <dbReference type="PROSITE" id="PS50173"/>
    </source>
</evidence>
<keyword evidence="3" id="KW-0812">Transmembrane</keyword>
<protein>
    <submittedName>
        <fullName evidence="5">Putative tyrosine kinase-like protein</fullName>
    </submittedName>
</protein>
<evidence type="ECO:0000256" key="2">
    <source>
        <dbReference type="SAM" id="MobiDB-lite"/>
    </source>
</evidence>
<feature type="region of interest" description="Disordered" evidence="2">
    <location>
        <begin position="1"/>
        <end position="27"/>
    </location>
</feature>
<feature type="compositionally biased region" description="Polar residues" evidence="2">
    <location>
        <begin position="212"/>
        <end position="229"/>
    </location>
</feature>
<keyword evidence="6" id="KW-1185">Reference proteome</keyword>
<gene>
    <name evidence="5" type="ORF">DFJ67_1138</name>
</gene>
<proteinExistence type="predicted"/>
<keyword evidence="3" id="KW-1133">Transmembrane helix</keyword>
<dbReference type="GO" id="GO:0016301">
    <property type="term" value="F:kinase activity"/>
    <property type="evidence" value="ECO:0007669"/>
    <property type="project" value="UniProtKB-KW"/>
</dbReference>
<feature type="region of interest" description="Disordered" evidence="2">
    <location>
        <begin position="523"/>
        <end position="634"/>
    </location>
</feature>
<evidence type="ECO:0000256" key="3">
    <source>
        <dbReference type="SAM" id="Phobius"/>
    </source>
</evidence>
<evidence type="ECO:0000313" key="6">
    <source>
        <dbReference type="Proteomes" id="UP000256913"/>
    </source>
</evidence>
<dbReference type="SUPFAM" id="SSF52540">
    <property type="entry name" value="P-loop containing nucleoside triphosphate hydrolases"/>
    <property type="match status" value="1"/>
</dbReference>
<dbReference type="InterPro" id="IPR001126">
    <property type="entry name" value="UmuC"/>
</dbReference>
<keyword evidence="5" id="KW-0808">Transferase</keyword>
<keyword evidence="1" id="KW-0175">Coiled coil</keyword>
<name>A0A3D9ZCP3_9ACTN</name>
<keyword evidence="3" id="KW-0472">Membrane</keyword>
<dbReference type="Gene3D" id="3.40.50.300">
    <property type="entry name" value="P-loop containing nucleotide triphosphate hydrolases"/>
    <property type="match status" value="1"/>
</dbReference>
<organism evidence="5 6">
    <name type="scientific">Asanoa ferruginea</name>
    <dbReference type="NCBI Taxonomy" id="53367"/>
    <lineage>
        <taxon>Bacteria</taxon>
        <taxon>Bacillati</taxon>
        <taxon>Actinomycetota</taxon>
        <taxon>Actinomycetes</taxon>
        <taxon>Micromonosporales</taxon>
        <taxon>Micromonosporaceae</taxon>
        <taxon>Asanoa</taxon>
    </lineage>
</organism>
<evidence type="ECO:0000313" key="5">
    <source>
        <dbReference type="EMBL" id="REF95186.1"/>
    </source>
</evidence>
<feature type="transmembrane region" description="Helical" evidence="3">
    <location>
        <begin position="42"/>
        <end position="60"/>
    </location>
</feature>
<dbReference type="PANTHER" id="PTHR32309:SF13">
    <property type="entry name" value="FERRIC ENTEROBACTIN TRANSPORT PROTEIN FEPE"/>
    <property type="match status" value="1"/>
</dbReference>
<reference evidence="5 6" key="1">
    <citation type="submission" date="2018-08" db="EMBL/GenBank/DDBJ databases">
        <title>Sequencing the genomes of 1000 actinobacteria strains.</title>
        <authorList>
            <person name="Klenk H.-P."/>
        </authorList>
    </citation>
    <scope>NUCLEOTIDE SEQUENCE [LARGE SCALE GENOMIC DNA]</scope>
    <source>
        <strain evidence="5 6">DSM 44099</strain>
    </source>
</reference>
<keyword evidence="5" id="KW-0418">Kinase</keyword>
<dbReference type="Pfam" id="PF13807">
    <property type="entry name" value="GNVR"/>
    <property type="match status" value="1"/>
</dbReference>
<comment type="caution">
    <text evidence="5">The sequence shown here is derived from an EMBL/GenBank/DDBJ whole genome shotgun (WGS) entry which is preliminary data.</text>
</comment>
<dbReference type="Proteomes" id="UP000256913">
    <property type="component" value="Unassembled WGS sequence"/>
</dbReference>
<accession>A0A3D9ZCP3</accession>
<dbReference type="GO" id="GO:0006281">
    <property type="term" value="P:DNA repair"/>
    <property type="evidence" value="ECO:0007669"/>
    <property type="project" value="InterPro"/>
</dbReference>
<feature type="compositionally biased region" description="Basic and acidic residues" evidence="2">
    <location>
        <begin position="534"/>
        <end position="562"/>
    </location>
</feature>
<dbReference type="InterPro" id="IPR032807">
    <property type="entry name" value="GNVR"/>
</dbReference>
<dbReference type="InterPro" id="IPR050445">
    <property type="entry name" value="Bact_polysacc_biosynth/exp"/>
</dbReference>
<sequence>MYHFVPPRASYARPGPPVEPPVETTGPTAPDLSDYLGLLRRQWWLVVLGCVLGVGGGFGANQVMAKTYESVTSVLVQPAGQDTNVAGGRTKGDINLDTEAQLVGSTQIAVGAADLLRSGDAPDILAKGVSVTVPPNTAVLEIAYKAADPARAQAGSHAFAEAYLRNREASAQAGIDAQISALTNKVKQLNANLANINTKLAALTQDAASRPSLESQRSTNQSQLNSISGKLNDLTTETVSAGKIISDAQLPSEPSKPNRKLNLATGAMLGLLLGLSVAVVRERLDRRVRGAADVERVARVPVLAELTEATGPQLDEIFQPYATGGRTFNRLRNEVLASLRAEDRVVVVAGASRGVASTLVAANLAAAMARSGSEVVLVGAHLPDSLVDAAPLARLFGVGATPGLGDVLTGKVGLRAAVQRAPRVPSLRVITTGGTASAGGLLQSQALRQVLAQLRRRDWYVVIEAPSTASSADAQSLARMADAAILTVELRRTRRPEVVDAVAQLTRVGTPLLGTVVIPRLAPSAESQSDNDTEFSHDEDTPDFDDLRDLDASGDVLREVPRSRPPATADENSGDLTVAGVTLPGGLRNRQPSNRRPARAKSETDPDTAVLRRLDSETLRDMDRAANNGQHTAS</sequence>
<dbReference type="InterPro" id="IPR027417">
    <property type="entry name" value="P-loop_NTPase"/>
</dbReference>